<feature type="compositionally biased region" description="Low complexity" evidence="6">
    <location>
        <begin position="291"/>
        <end position="309"/>
    </location>
</feature>
<evidence type="ECO:0000313" key="9">
    <source>
        <dbReference type="Proteomes" id="UP000294558"/>
    </source>
</evidence>
<dbReference type="AlphaFoldDB" id="A0A4R7I608"/>
<keyword evidence="9" id="KW-1185">Reference proteome</keyword>
<name>A0A4R7I608_9ACTN</name>
<accession>A0A4R7I608</accession>
<organism evidence="8 9">
    <name type="scientific">Ilumatobacter fluminis</name>
    <dbReference type="NCBI Taxonomy" id="467091"/>
    <lineage>
        <taxon>Bacteria</taxon>
        <taxon>Bacillati</taxon>
        <taxon>Actinomycetota</taxon>
        <taxon>Acidimicrobiia</taxon>
        <taxon>Acidimicrobiales</taxon>
        <taxon>Ilumatobacteraceae</taxon>
        <taxon>Ilumatobacter</taxon>
    </lineage>
</organism>
<feature type="compositionally biased region" description="Basic and acidic residues" evidence="6">
    <location>
        <begin position="281"/>
        <end position="290"/>
    </location>
</feature>
<dbReference type="RefSeq" id="WP_133870515.1">
    <property type="nucleotide sequence ID" value="NZ_SOAU01000001.1"/>
</dbReference>
<evidence type="ECO:0000313" key="8">
    <source>
        <dbReference type="EMBL" id="TDT18286.1"/>
    </source>
</evidence>
<feature type="transmembrane region" description="Helical" evidence="7">
    <location>
        <begin position="91"/>
        <end position="108"/>
    </location>
</feature>
<dbReference type="Pfam" id="PF02653">
    <property type="entry name" value="BPD_transp_2"/>
    <property type="match status" value="1"/>
</dbReference>
<evidence type="ECO:0000256" key="4">
    <source>
        <dbReference type="ARBA" id="ARBA00022989"/>
    </source>
</evidence>
<keyword evidence="3 7" id="KW-0812">Transmembrane</keyword>
<evidence type="ECO:0000256" key="5">
    <source>
        <dbReference type="ARBA" id="ARBA00023136"/>
    </source>
</evidence>
<feature type="region of interest" description="Disordered" evidence="6">
    <location>
        <begin position="275"/>
        <end position="309"/>
    </location>
</feature>
<dbReference type="CDD" id="cd06581">
    <property type="entry name" value="TM_PBP1_LivM_like"/>
    <property type="match status" value="1"/>
</dbReference>
<keyword evidence="2" id="KW-1003">Cell membrane</keyword>
<dbReference type="GO" id="GO:0015658">
    <property type="term" value="F:branched-chain amino acid transmembrane transporter activity"/>
    <property type="evidence" value="ECO:0007669"/>
    <property type="project" value="InterPro"/>
</dbReference>
<feature type="transmembrane region" description="Helical" evidence="7">
    <location>
        <begin position="253"/>
        <end position="271"/>
    </location>
</feature>
<reference evidence="8 9" key="1">
    <citation type="submission" date="2019-03" db="EMBL/GenBank/DDBJ databases">
        <title>Sequencing the genomes of 1000 actinobacteria strains.</title>
        <authorList>
            <person name="Klenk H.-P."/>
        </authorList>
    </citation>
    <scope>NUCLEOTIDE SEQUENCE [LARGE SCALE GENOMIC DNA]</scope>
    <source>
        <strain evidence="8 9">DSM 18936</strain>
    </source>
</reference>
<evidence type="ECO:0000256" key="3">
    <source>
        <dbReference type="ARBA" id="ARBA00022692"/>
    </source>
</evidence>
<dbReference type="PANTHER" id="PTHR30482">
    <property type="entry name" value="HIGH-AFFINITY BRANCHED-CHAIN AMINO ACID TRANSPORT SYSTEM PERMEASE"/>
    <property type="match status" value="1"/>
</dbReference>
<gene>
    <name evidence="8" type="ORF">BDK89_3904</name>
</gene>
<feature type="transmembrane region" description="Helical" evidence="7">
    <location>
        <begin position="175"/>
        <end position="195"/>
    </location>
</feature>
<evidence type="ECO:0000256" key="1">
    <source>
        <dbReference type="ARBA" id="ARBA00004651"/>
    </source>
</evidence>
<comment type="caution">
    <text evidence="8">The sequence shown here is derived from an EMBL/GenBank/DDBJ whole genome shotgun (WGS) entry which is preliminary data.</text>
</comment>
<dbReference type="GO" id="GO:0005886">
    <property type="term" value="C:plasma membrane"/>
    <property type="evidence" value="ECO:0007669"/>
    <property type="project" value="UniProtKB-SubCell"/>
</dbReference>
<feature type="transmembrane region" description="Helical" evidence="7">
    <location>
        <begin position="207"/>
        <end position="233"/>
    </location>
</feature>
<evidence type="ECO:0000256" key="7">
    <source>
        <dbReference type="SAM" id="Phobius"/>
    </source>
</evidence>
<feature type="transmembrane region" description="Helical" evidence="7">
    <location>
        <begin position="62"/>
        <end position="85"/>
    </location>
</feature>
<proteinExistence type="predicted"/>
<feature type="transmembrane region" description="Helical" evidence="7">
    <location>
        <begin position="129"/>
        <end position="146"/>
    </location>
</feature>
<dbReference type="PANTHER" id="PTHR30482:SF10">
    <property type="entry name" value="HIGH-AFFINITY BRANCHED-CHAIN AMINO ACID TRANSPORT PROTEIN BRAE"/>
    <property type="match status" value="1"/>
</dbReference>
<keyword evidence="4 7" id="KW-1133">Transmembrane helix</keyword>
<comment type="subcellular location">
    <subcellularLocation>
        <location evidence="1">Cell membrane</location>
        <topology evidence="1">Multi-pass membrane protein</topology>
    </subcellularLocation>
</comment>
<evidence type="ECO:0000256" key="2">
    <source>
        <dbReference type="ARBA" id="ARBA00022475"/>
    </source>
</evidence>
<protein>
    <submittedName>
        <fullName evidence="8">Amino acid/amide ABC transporter membrane protein 2 (HAAT family)</fullName>
    </submittedName>
</protein>
<evidence type="ECO:0000256" key="6">
    <source>
        <dbReference type="SAM" id="MobiDB-lite"/>
    </source>
</evidence>
<keyword evidence="5 7" id="KW-0472">Membrane</keyword>
<dbReference type="InterPro" id="IPR001851">
    <property type="entry name" value="ABC_transp_permease"/>
</dbReference>
<dbReference type="OrthoDB" id="9814461at2"/>
<sequence length="309" mass="33320">MLAIADFLVEYRSTFTFGLIYGLFALATYASLWTGVLSVAPVTFGAFGGFVYAALQRDHDVSLWVGIAAGVAVGSVAALLFSFVILRLSSHYMAMATIAMVLITRVFILNLPDATGGANGTPLTRQSTLWMITLIVAVCLFVFWRLDQSRFGLAATTVHEDPAAASTLGVNTRHIQRIGFVLSGAVGGLAGVLMADQLQFIGPNTFYVDLAFTMLAAVVLGGAFHWFGAIVGAMVFRFLPEILSDYIDDGHEIANGILLVVIMIYMPRGIVDPRRRKKRERPIWKRKSDVAEPPAADPAPTTVTEAVGS</sequence>
<dbReference type="EMBL" id="SOAU01000001">
    <property type="protein sequence ID" value="TDT18286.1"/>
    <property type="molecule type" value="Genomic_DNA"/>
</dbReference>
<dbReference type="Proteomes" id="UP000294558">
    <property type="component" value="Unassembled WGS sequence"/>
</dbReference>
<dbReference type="InterPro" id="IPR043428">
    <property type="entry name" value="LivM-like"/>
</dbReference>